<protein>
    <submittedName>
        <fullName evidence="1">Enolase-phosphatase E1</fullName>
        <ecNumber evidence="1">3.1.3.77</ecNumber>
    </submittedName>
</protein>
<keyword evidence="2" id="KW-1185">Reference proteome</keyword>
<evidence type="ECO:0000313" key="2">
    <source>
        <dbReference type="Proteomes" id="UP001145114"/>
    </source>
</evidence>
<accession>A0ACC1HIC5</accession>
<name>A0ACC1HIC5_9FUNG</name>
<gene>
    <name evidence="1" type="primary">UTR4</name>
    <name evidence="1" type="ORF">EV182_008400</name>
</gene>
<dbReference type="Proteomes" id="UP001145114">
    <property type="component" value="Unassembled WGS sequence"/>
</dbReference>
<dbReference type="EC" id="3.1.3.77" evidence="1"/>
<organism evidence="1 2">
    <name type="scientific">Spiromyces aspiralis</name>
    <dbReference type="NCBI Taxonomy" id="68401"/>
    <lineage>
        <taxon>Eukaryota</taxon>
        <taxon>Fungi</taxon>
        <taxon>Fungi incertae sedis</taxon>
        <taxon>Zoopagomycota</taxon>
        <taxon>Kickxellomycotina</taxon>
        <taxon>Kickxellomycetes</taxon>
        <taxon>Kickxellales</taxon>
        <taxon>Kickxellaceae</taxon>
        <taxon>Spiromyces</taxon>
    </lineage>
</organism>
<keyword evidence="1" id="KW-0378">Hydrolase</keyword>
<evidence type="ECO:0000313" key="1">
    <source>
        <dbReference type="EMBL" id="KAJ1676333.1"/>
    </source>
</evidence>
<comment type="caution">
    <text evidence="1">The sequence shown here is derived from an EMBL/GenBank/DDBJ whole genome shotgun (WGS) entry which is preliminary data.</text>
</comment>
<sequence>MPSQGLPSNYQVVLLDIEGTTTPISFVHDVMFPYVSNNICEFLDKKRDDPNIKPYIADLAKQSKEDAANGVEGVVVIDQDASQEEDVKRRVIKNVLWQMGIDRKIAPLKNFQGLMWKDGFANGELKGL</sequence>
<proteinExistence type="predicted"/>
<dbReference type="EMBL" id="JAMZIH010004298">
    <property type="protein sequence ID" value="KAJ1676333.1"/>
    <property type="molecule type" value="Genomic_DNA"/>
</dbReference>
<feature type="non-terminal residue" evidence="1">
    <location>
        <position position="128"/>
    </location>
</feature>
<reference evidence="1" key="1">
    <citation type="submission" date="2022-06" db="EMBL/GenBank/DDBJ databases">
        <title>Phylogenomic reconstructions and comparative analyses of Kickxellomycotina fungi.</title>
        <authorList>
            <person name="Reynolds N.K."/>
            <person name="Stajich J.E."/>
            <person name="Barry K."/>
            <person name="Grigoriev I.V."/>
            <person name="Crous P."/>
            <person name="Smith M.E."/>
        </authorList>
    </citation>
    <scope>NUCLEOTIDE SEQUENCE</scope>
    <source>
        <strain evidence="1">RSA 2271</strain>
    </source>
</reference>